<evidence type="ECO:0000256" key="1">
    <source>
        <dbReference type="SAM" id="MobiDB-lite"/>
    </source>
</evidence>
<dbReference type="GeneID" id="123391181"/>
<proteinExistence type="predicted"/>
<reference evidence="3" key="1">
    <citation type="submission" date="2025-08" db="UniProtKB">
        <authorList>
            <consortium name="RefSeq"/>
        </authorList>
    </citation>
    <scope>IDENTIFICATION</scope>
    <source>
        <tissue evidence="3">Brain</tissue>
    </source>
</reference>
<feature type="region of interest" description="Disordered" evidence="1">
    <location>
        <begin position="1"/>
        <end position="126"/>
    </location>
</feature>
<accession>A0A8U0RY57</accession>
<organism evidence="2 3">
    <name type="scientific">Mustela putorius furo</name>
    <name type="common">European domestic ferret</name>
    <name type="synonym">Mustela furo</name>
    <dbReference type="NCBI Taxonomy" id="9669"/>
    <lineage>
        <taxon>Eukaryota</taxon>
        <taxon>Metazoa</taxon>
        <taxon>Chordata</taxon>
        <taxon>Craniata</taxon>
        <taxon>Vertebrata</taxon>
        <taxon>Euteleostomi</taxon>
        <taxon>Mammalia</taxon>
        <taxon>Eutheria</taxon>
        <taxon>Laurasiatheria</taxon>
        <taxon>Carnivora</taxon>
        <taxon>Caniformia</taxon>
        <taxon>Musteloidea</taxon>
        <taxon>Mustelidae</taxon>
        <taxon>Mustelinae</taxon>
        <taxon>Mustela</taxon>
    </lineage>
</organism>
<dbReference type="Proteomes" id="UP000000715">
    <property type="component" value="Unplaced"/>
</dbReference>
<name>A0A8U0RY57_MUSPF</name>
<feature type="compositionally biased region" description="Low complexity" evidence="1">
    <location>
        <begin position="70"/>
        <end position="87"/>
    </location>
</feature>
<keyword evidence="2" id="KW-1185">Reference proteome</keyword>
<protein>
    <submittedName>
        <fullName evidence="3">Basic proline-rich protein-like</fullName>
    </submittedName>
</protein>
<dbReference type="RefSeq" id="XP_044933066.1">
    <property type="nucleotide sequence ID" value="XM_045077131.1"/>
</dbReference>
<gene>
    <name evidence="3" type="primary">LOC123391181</name>
</gene>
<feature type="compositionally biased region" description="Basic and acidic residues" evidence="1">
    <location>
        <begin position="91"/>
        <end position="101"/>
    </location>
</feature>
<evidence type="ECO:0000313" key="3">
    <source>
        <dbReference type="RefSeq" id="XP_044933066.1"/>
    </source>
</evidence>
<dbReference type="AlphaFoldDB" id="A0A8U0RY57"/>
<feature type="compositionally biased region" description="Low complexity" evidence="1">
    <location>
        <begin position="7"/>
        <end position="23"/>
    </location>
</feature>
<evidence type="ECO:0000313" key="2">
    <source>
        <dbReference type="Proteomes" id="UP000000715"/>
    </source>
</evidence>
<sequence length="236" mass="25041">MWGRSGPPGRAADAAHAPGAGLPRPWPDRRGWERQGPPSREAAGPWFEPPGRGVEAAAFRGALLPPPGDAPQAPLAPGAASGAQGPGRRALRSDAPRDRVLRLRPGPCRQPPGSAPLLRRGAASPRLPRGSAVFPAPRWRVEIKVPPWAQTRGKAPRPAGFCWPLSSLGLRCSLVKQGRSEGLAKVPLRPGTRAFHCSGHLLSCFSNVVKVAELSLKLLVGRACLSRRAELSITEE</sequence>